<proteinExistence type="predicted"/>
<name>A0AC60PRX5_IXOPE</name>
<organism evidence="1 2">
    <name type="scientific">Ixodes persulcatus</name>
    <name type="common">Taiga tick</name>
    <dbReference type="NCBI Taxonomy" id="34615"/>
    <lineage>
        <taxon>Eukaryota</taxon>
        <taxon>Metazoa</taxon>
        <taxon>Ecdysozoa</taxon>
        <taxon>Arthropoda</taxon>
        <taxon>Chelicerata</taxon>
        <taxon>Arachnida</taxon>
        <taxon>Acari</taxon>
        <taxon>Parasitiformes</taxon>
        <taxon>Ixodida</taxon>
        <taxon>Ixodoidea</taxon>
        <taxon>Ixodidae</taxon>
        <taxon>Ixodinae</taxon>
        <taxon>Ixodes</taxon>
    </lineage>
</organism>
<protein>
    <submittedName>
        <fullName evidence="1">Uncharacterized protein</fullName>
    </submittedName>
</protein>
<accession>A0AC60PRX5</accession>
<reference evidence="1 2" key="1">
    <citation type="journal article" date="2020" name="Cell">
        <title>Large-Scale Comparative Analyses of Tick Genomes Elucidate Their Genetic Diversity and Vector Capacities.</title>
        <authorList>
            <consortium name="Tick Genome and Microbiome Consortium (TIGMIC)"/>
            <person name="Jia N."/>
            <person name="Wang J."/>
            <person name="Shi W."/>
            <person name="Du L."/>
            <person name="Sun Y."/>
            <person name="Zhan W."/>
            <person name="Jiang J.F."/>
            <person name="Wang Q."/>
            <person name="Zhang B."/>
            <person name="Ji P."/>
            <person name="Bell-Sakyi L."/>
            <person name="Cui X.M."/>
            <person name="Yuan T.T."/>
            <person name="Jiang B.G."/>
            <person name="Yang W.F."/>
            <person name="Lam T.T."/>
            <person name="Chang Q.C."/>
            <person name="Ding S.J."/>
            <person name="Wang X.J."/>
            <person name="Zhu J.G."/>
            <person name="Ruan X.D."/>
            <person name="Zhao L."/>
            <person name="Wei J.T."/>
            <person name="Ye R.Z."/>
            <person name="Que T.C."/>
            <person name="Du C.H."/>
            <person name="Zhou Y.H."/>
            <person name="Cheng J.X."/>
            <person name="Dai P.F."/>
            <person name="Guo W.B."/>
            <person name="Han X.H."/>
            <person name="Huang E.J."/>
            <person name="Li L.F."/>
            <person name="Wei W."/>
            <person name="Gao Y.C."/>
            <person name="Liu J.Z."/>
            <person name="Shao H.Z."/>
            <person name="Wang X."/>
            <person name="Wang C.C."/>
            <person name="Yang T.C."/>
            <person name="Huo Q.B."/>
            <person name="Li W."/>
            <person name="Chen H.Y."/>
            <person name="Chen S.E."/>
            <person name="Zhou L.G."/>
            <person name="Ni X.B."/>
            <person name="Tian J.H."/>
            <person name="Sheng Y."/>
            <person name="Liu T."/>
            <person name="Pan Y.S."/>
            <person name="Xia L.Y."/>
            <person name="Li J."/>
            <person name="Zhao F."/>
            <person name="Cao W.C."/>
        </authorList>
    </citation>
    <scope>NUCLEOTIDE SEQUENCE [LARGE SCALE GENOMIC DNA]</scope>
    <source>
        <strain evidence="1">Iper-2018</strain>
    </source>
</reference>
<gene>
    <name evidence="1" type="ORF">HPB47_000434</name>
</gene>
<evidence type="ECO:0000313" key="1">
    <source>
        <dbReference type="EMBL" id="KAG0423824.1"/>
    </source>
</evidence>
<comment type="caution">
    <text evidence="1">The sequence shown here is derived from an EMBL/GenBank/DDBJ whole genome shotgun (WGS) entry which is preliminary data.</text>
</comment>
<dbReference type="EMBL" id="JABSTQ010010053">
    <property type="protein sequence ID" value="KAG0423824.1"/>
    <property type="molecule type" value="Genomic_DNA"/>
</dbReference>
<sequence length="531" mass="59162">MPLGHSRDKANRMKATGANNDQDAGSATRRDVGTPRGATHKTSSWDEVNPDTKTPTWTPASTTPSDASIAPLVIDEDSLEVREVQNKESPPNSDMDSQDPQQSKDPRSNTSSPIQPGTIHMTTRQQCALRARTLKRKPKKPNPPRRVICMDMVLGGTRVRIININATADNKRLNAFFSNLEPFLLNCIHAIIGGDFNCVLDGLRDAHSPAATPRTSWCTRELELMLDRFYLPPSLMRLLKDCEVLDPSLTGLRVSDHHATVITINVRGGHNAWEQVKDQLRQRFTEWGKIKACKHTQTINSVAQKIRILTRAPIHTPLSLSDIELLRAQHQELLRTTSLVARGTSPGGPDLDELDSVVERARRDMAPGPDGLPHGFFRVFWSVLRQYFVRVVRHLFTTPERKSSFTSGLLILIPKPDSQPSDSSTWRPISLLNCDYKLVTSPFSNRLHLVQASAVHGRSMYTVLHRATQGGYNIFNVTITPRTLPLHTTLKILEDPDHPAATLAIYLMGPLACHLTGPNRINSIIKREVPG</sequence>
<keyword evidence="2" id="KW-1185">Reference proteome</keyword>
<evidence type="ECO:0000313" key="2">
    <source>
        <dbReference type="Proteomes" id="UP000805193"/>
    </source>
</evidence>
<dbReference type="Proteomes" id="UP000805193">
    <property type="component" value="Unassembled WGS sequence"/>
</dbReference>